<sequence>MTQIPNRPITKAVIAVAGYGTRFLPATKNQPKEMLPIIDKPIIQYLVEEAVASGITDIILVTRYGQHIMEDYFDNNLELEHSLEENGKVDRLKIVRDIPKMANFIYVRQHSHLPYGTATPILVAQNLIDDDDAFVYMSGDDVTLAKTPVTKQLIDVYEKYHPSAILAVQEVANEDVKRYCTVKYKENPNIPFEIESGFEKLPFGQAPSNMAQFGRLILTNDVITEAQKMQTGKDGEFWMIDVLNALAQQGKSIIAQPIEGEWHTTGDPLRYLQTTFKFALERDDLRNDLLAFIKNEISKLQY</sequence>
<dbReference type="PANTHER" id="PTHR43197:SF1">
    <property type="entry name" value="UTP--GLUCOSE-1-PHOSPHATE URIDYLYLTRANSFERASE"/>
    <property type="match status" value="1"/>
</dbReference>
<dbReference type="AlphaFoldDB" id="A0A2H0BF72"/>
<dbReference type="InterPro" id="IPR005771">
    <property type="entry name" value="GalU_uridylyltTrfase_bac/arc"/>
</dbReference>
<gene>
    <name evidence="7" type="ORF">COX05_03660</name>
</gene>
<dbReference type="GO" id="GO:0006011">
    <property type="term" value="P:UDP-alpha-D-glucose metabolic process"/>
    <property type="evidence" value="ECO:0007669"/>
    <property type="project" value="InterPro"/>
</dbReference>
<dbReference type="EMBL" id="PCSU01000063">
    <property type="protein sequence ID" value="PIP56316.1"/>
    <property type="molecule type" value="Genomic_DNA"/>
</dbReference>
<evidence type="ECO:0000256" key="3">
    <source>
        <dbReference type="ARBA" id="ARBA00022679"/>
    </source>
</evidence>
<name>A0A2H0BF72_UNCKA</name>
<feature type="domain" description="Nucleotidyl transferase" evidence="6">
    <location>
        <begin position="11"/>
        <end position="274"/>
    </location>
</feature>
<protein>
    <recommendedName>
        <fullName evidence="2">UTP--glucose-1-phosphate uridylyltransferase</fullName>
        <ecNumber evidence="2">2.7.7.9</ecNumber>
    </recommendedName>
</protein>
<dbReference type="EC" id="2.7.7.9" evidence="2"/>
<dbReference type="Gene3D" id="3.90.550.10">
    <property type="entry name" value="Spore Coat Polysaccharide Biosynthesis Protein SpsA, Chain A"/>
    <property type="match status" value="1"/>
</dbReference>
<comment type="caution">
    <text evidence="7">The sequence shown here is derived from an EMBL/GenBank/DDBJ whole genome shotgun (WGS) entry which is preliminary data.</text>
</comment>
<accession>A0A2H0BF72</accession>
<keyword evidence="3 7" id="KW-0808">Transferase</keyword>
<dbReference type="InterPro" id="IPR029044">
    <property type="entry name" value="Nucleotide-diphossugar_trans"/>
</dbReference>
<comment type="similarity">
    <text evidence="1">Belongs to the UDPGP type 2 family.</text>
</comment>
<evidence type="ECO:0000313" key="7">
    <source>
        <dbReference type="EMBL" id="PIP56316.1"/>
    </source>
</evidence>
<organism evidence="7 8">
    <name type="scientific">candidate division WWE3 bacterium CG22_combo_CG10-13_8_21_14_all_39_12</name>
    <dbReference type="NCBI Taxonomy" id="1975094"/>
    <lineage>
        <taxon>Bacteria</taxon>
        <taxon>Katanobacteria</taxon>
    </lineage>
</organism>
<dbReference type="GO" id="GO:0003983">
    <property type="term" value="F:UTP:glucose-1-phosphate uridylyltransferase activity"/>
    <property type="evidence" value="ECO:0007669"/>
    <property type="project" value="UniProtKB-EC"/>
</dbReference>
<evidence type="ECO:0000259" key="6">
    <source>
        <dbReference type="Pfam" id="PF00483"/>
    </source>
</evidence>
<evidence type="ECO:0000256" key="2">
    <source>
        <dbReference type="ARBA" id="ARBA00012415"/>
    </source>
</evidence>
<dbReference type="PANTHER" id="PTHR43197">
    <property type="entry name" value="UTP--GLUCOSE-1-PHOSPHATE URIDYLYLTRANSFERASE"/>
    <property type="match status" value="1"/>
</dbReference>
<reference evidence="7 8" key="1">
    <citation type="submission" date="2017-09" db="EMBL/GenBank/DDBJ databases">
        <title>Depth-based differentiation of microbial function through sediment-hosted aquifers and enrichment of novel symbionts in the deep terrestrial subsurface.</title>
        <authorList>
            <person name="Probst A.J."/>
            <person name="Ladd B."/>
            <person name="Jarett J.K."/>
            <person name="Geller-Mcgrath D.E."/>
            <person name="Sieber C.M."/>
            <person name="Emerson J.B."/>
            <person name="Anantharaman K."/>
            <person name="Thomas B.C."/>
            <person name="Malmstrom R."/>
            <person name="Stieglmeier M."/>
            <person name="Klingl A."/>
            <person name="Woyke T."/>
            <person name="Ryan C.M."/>
            <person name="Banfield J.F."/>
        </authorList>
    </citation>
    <scope>NUCLEOTIDE SEQUENCE [LARGE SCALE GENOMIC DNA]</scope>
    <source>
        <strain evidence="7">CG22_combo_CG10-13_8_21_14_all_39_12</strain>
    </source>
</reference>
<dbReference type="SUPFAM" id="SSF53448">
    <property type="entry name" value="Nucleotide-diphospho-sugar transferases"/>
    <property type="match status" value="1"/>
</dbReference>
<proteinExistence type="inferred from homology"/>
<dbReference type="InterPro" id="IPR005835">
    <property type="entry name" value="NTP_transferase_dom"/>
</dbReference>
<evidence type="ECO:0000256" key="1">
    <source>
        <dbReference type="ARBA" id="ARBA00006890"/>
    </source>
</evidence>
<comment type="catalytic activity">
    <reaction evidence="5">
        <text>alpha-D-glucose 1-phosphate + UTP + H(+) = UDP-alpha-D-glucose + diphosphate</text>
        <dbReference type="Rhea" id="RHEA:19889"/>
        <dbReference type="ChEBI" id="CHEBI:15378"/>
        <dbReference type="ChEBI" id="CHEBI:33019"/>
        <dbReference type="ChEBI" id="CHEBI:46398"/>
        <dbReference type="ChEBI" id="CHEBI:58601"/>
        <dbReference type="ChEBI" id="CHEBI:58885"/>
        <dbReference type="EC" id="2.7.7.9"/>
    </reaction>
</comment>
<dbReference type="Pfam" id="PF00483">
    <property type="entry name" value="NTP_transferase"/>
    <property type="match status" value="1"/>
</dbReference>
<evidence type="ECO:0000256" key="5">
    <source>
        <dbReference type="ARBA" id="ARBA00048128"/>
    </source>
</evidence>
<dbReference type="Proteomes" id="UP000228495">
    <property type="component" value="Unassembled WGS sequence"/>
</dbReference>
<evidence type="ECO:0000256" key="4">
    <source>
        <dbReference type="ARBA" id="ARBA00022695"/>
    </source>
</evidence>
<evidence type="ECO:0000313" key="8">
    <source>
        <dbReference type="Proteomes" id="UP000228495"/>
    </source>
</evidence>
<keyword evidence="4 7" id="KW-0548">Nucleotidyltransferase</keyword>